<feature type="transmembrane region" description="Helical" evidence="7">
    <location>
        <begin position="77"/>
        <end position="109"/>
    </location>
</feature>
<protein>
    <submittedName>
        <fullName evidence="8">Transmembrane protein</fullName>
    </submittedName>
</protein>
<feature type="coiled-coil region" evidence="6">
    <location>
        <begin position="35"/>
        <end position="62"/>
    </location>
</feature>
<reference evidence="8" key="1">
    <citation type="submission" date="2022-08" db="EMBL/GenBank/DDBJ databases">
        <title>Novel sulphate-reducing endosymbionts in the free-living metamonad Anaeramoeba.</title>
        <authorList>
            <person name="Jerlstrom-Hultqvist J."/>
            <person name="Cepicka I."/>
            <person name="Gallot-Lavallee L."/>
            <person name="Salas-Leiva D."/>
            <person name="Curtis B.A."/>
            <person name="Zahonova K."/>
            <person name="Pipaliya S."/>
            <person name="Dacks J."/>
            <person name="Roger A.J."/>
        </authorList>
    </citation>
    <scope>NUCLEOTIDE SEQUENCE</scope>
    <source>
        <strain evidence="8">Busselton2</strain>
    </source>
</reference>
<dbReference type="InterPro" id="IPR002549">
    <property type="entry name" value="AI-2E-like"/>
</dbReference>
<keyword evidence="5 7" id="KW-0472">Membrane</keyword>
<evidence type="ECO:0000256" key="2">
    <source>
        <dbReference type="ARBA" id="ARBA00009773"/>
    </source>
</evidence>
<keyword evidence="4 7" id="KW-1133">Transmembrane helix</keyword>
<keyword evidence="3 7" id="KW-0812">Transmembrane</keyword>
<evidence type="ECO:0000256" key="5">
    <source>
        <dbReference type="ARBA" id="ARBA00023136"/>
    </source>
</evidence>
<evidence type="ECO:0000256" key="4">
    <source>
        <dbReference type="ARBA" id="ARBA00022989"/>
    </source>
</evidence>
<evidence type="ECO:0000313" key="9">
    <source>
        <dbReference type="Proteomes" id="UP001146793"/>
    </source>
</evidence>
<evidence type="ECO:0000313" key="8">
    <source>
        <dbReference type="EMBL" id="KAJ3429113.1"/>
    </source>
</evidence>
<name>A0AAV7YH52_9EUKA</name>
<evidence type="ECO:0000256" key="3">
    <source>
        <dbReference type="ARBA" id="ARBA00022692"/>
    </source>
</evidence>
<comment type="subcellular location">
    <subcellularLocation>
        <location evidence="1">Membrane</location>
        <topology evidence="1">Multi-pass membrane protein</topology>
    </subcellularLocation>
</comment>
<dbReference type="Pfam" id="PF01594">
    <property type="entry name" value="AI-2E_transport"/>
    <property type="match status" value="1"/>
</dbReference>
<feature type="transmembrane region" description="Helical" evidence="7">
    <location>
        <begin position="153"/>
        <end position="172"/>
    </location>
</feature>
<feature type="transmembrane region" description="Helical" evidence="7">
    <location>
        <begin position="387"/>
        <end position="404"/>
    </location>
</feature>
<feature type="transmembrane region" description="Helical" evidence="7">
    <location>
        <begin position="178"/>
        <end position="199"/>
    </location>
</feature>
<evidence type="ECO:0000256" key="6">
    <source>
        <dbReference type="SAM" id="Coils"/>
    </source>
</evidence>
<dbReference type="GO" id="GO:0016020">
    <property type="term" value="C:membrane"/>
    <property type="evidence" value="ECO:0007669"/>
    <property type="project" value="UniProtKB-SubCell"/>
</dbReference>
<dbReference type="PANTHER" id="PTHR21716:SF4">
    <property type="entry name" value="TRANSMEMBRANE PROTEIN 245"/>
    <property type="match status" value="1"/>
</dbReference>
<keyword evidence="6" id="KW-0175">Coiled coil</keyword>
<dbReference type="Proteomes" id="UP001146793">
    <property type="component" value="Unassembled WGS sequence"/>
</dbReference>
<sequence length="465" mass="53052">MSRKKEISKKMINHLNITKRKRIFNEWLEYSKKQIENDDLKLQKYQNKNKQKQKQLNLDDQTKNYTGSFQKFDQKKIVLYSMVLLLVFFDYKLIATRFSSFLLALIFSFSLSEKKRSVSQFNKKVCEALVSRRAVSIGIVVGVLLLSYFLSRIIFFLALITIAIMLFVSRLGDRNTGASILLTYFTALVVVVPVCYALFTLSSEYKIAIEKFSGFEKSHQDTPIYQKICSLFLKFGYEAPDFTKLKESLSGVFTSPLIIEKFGGSVKSLFSLADLGTSIILFLFSLFVMLHNSNPIIKEIASISPLNKEETNSLLSSIRTNTLNIVTSSALIGIINGIISWFIFLVNHVPMPKFFAIISGFLSALPFVGSAIVWAPFAGFFYLQENYFKAFFITAIQLVCLFVLNPRIYKRLPSKNSFIGKWSIILGVSAFGAKGVFFGPFLIGLTLQCYKIYKNRRNYDLKKEN</sequence>
<feature type="transmembrane region" description="Helical" evidence="7">
    <location>
        <begin position="354"/>
        <end position="375"/>
    </location>
</feature>
<comment type="caution">
    <text evidence="8">The sequence shown here is derived from an EMBL/GenBank/DDBJ whole genome shotgun (WGS) entry which is preliminary data.</text>
</comment>
<dbReference type="AlphaFoldDB" id="A0AAV7YH52"/>
<evidence type="ECO:0000256" key="1">
    <source>
        <dbReference type="ARBA" id="ARBA00004141"/>
    </source>
</evidence>
<accession>A0AAV7YH52</accession>
<dbReference type="EMBL" id="JANTQA010000057">
    <property type="protein sequence ID" value="KAJ3429113.1"/>
    <property type="molecule type" value="Genomic_DNA"/>
</dbReference>
<gene>
    <name evidence="8" type="ORF">M0812_24453</name>
</gene>
<proteinExistence type="inferred from homology"/>
<organism evidence="8 9">
    <name type="scientific">Anaeramoeba flamelloides</name>
    <dbReference type="NCBI Taxonomy" id="1746091"/>
    <lineage>
        <taxon>Eukaryota</taxon>
        <taxon>Metamonada</taxon>
        <taxon>Anaeramoebidae</taxon>
        <taxon>Anaeramoeba</taxon>
    </lineage>
</organism>
<feature type="transmembrane region" description="Helical" evidence="7">
    <location>
        <begin position="424"/>
        <end position="447"/>
    </location>
</feature>
<comment type="similarity">
    <text evidence="2">Belongs to the autoinducer-2 exporter (AI-2E) (TC 2.A.86) family.</text>
</comment>
<evidence type="ECO:0000256" key="7">
    <source>
        <dbReference type="SAM" id="Phobius"/>
    </source>
</evidence>
<feature type="transmembrane region" description="Helical" evidence="7">
    <location>
        <begin position="325"/>
        <end position="347"/>
    </location>
</feature>
<dbReference type="PANTHER" id="PTHR21716">
    <property type="entry name" value="TRANSMEMBRANE PROTEIN"/>
    <property type="match status" value="1"/>
</dbReference>
<feature type="transmembrane region" description="Helical" evidence="7">
    <location>
        <begin position="269"/>
        <end position="290"/>
    </location>
</feature>